<dbReference type="InterPro" id="IPR042108">
    <property type="entry name" value="GTPase_HflX_N_sf"/>
</dbReference>
<dbReference type="PROSITE" id="PS51705">
    <property type="entry name" value="G_HFLX"/>
    <property type="match status" value="1"/>
</dbReference>
<dbReference type="InterPro" id="IPR016496">
    <property type="entry name" value="GTPase_HflX"/>
</dbReference>
<dbReference type="InterPro" id="IPR027417">
    <property type="entry name" value="P-loop_NTPase"/>
</dbReference>
<name>A0A3B1D9S2_9ZZZZ</name>
<dbReference type="Pfam" id="PF16360">
    <property type="entry name" value="GTP-bdg_M"/>
    <property type="match status" value="1"/>
</dbReference>
<dbReference type="InterPro" id="IPR030394">
    <property type="entry name" value="G_HFLX_dom"/>
</dbReference>
<dbReference type="AlphaFoldDB" id="A0A3B1D9S2"/>
<dbReference type="GO" id="GO:0043022">
    <property type="term" value="F:ribosome binding"/>
    <property type="evidence" value="ECO:0007669"/>
    <property type="project" value="TreeGrafter"/>
</dbReference>
<dbReference type="InterPro" id="IPR045498">
    <property type="entry name" value="HflX_C"/>
</dbReference>
<dbReference type="InterPro" id="IPR005225">
    <property type="entry name" value="Small_GTP-bd"/>
</dbReference>
<gene>
    <name evidence="8" type="ORF">MNBD_UNCLBAC01-1902</name>
</gene>
<organism evidence="8">
    <name type="scientific">hydrothermal vent metagenome</name>
    <dbReference type="NCBI Taxonomy" id="652676"/>
    <lineage>
        <taxon>unclassified sequences</taxon>
        <taxon>metagenomes</taxon>
        <taxon>ecological metagenomes</taxon>
    </lineage>
</organism>
<evidence type="ECO:0000259" key="7">
    <source>
        <dbReference type="PROSITE" id="PS51705"/>
    </source>
</evidence>
<protein>
    <submittedName>
        <fullName evidence="8">Ribosome LSU-associated GTP-binding protein HflX</fullName>
    </submittedName>
</protein>
<dbReference type="CDD" id="cd01878">
    <property type="entry name" value="HflX"/>
    <property type="match status" value="1"/>
</dbReference>
<evidence type="ECO:0000256" key="1">
    <source>
        <dbReference type="ARBA" id="ARBA00004496"/>
    </source>
</evidence>
<dbReference type="Pfam" id="PF01926">
    <property type="entry name" value="MMR_HSR1"/>
    <property type="match status" value="1"/>
</dbReference>
<comment type="subcellular location">
    <subcellularLocation>
        <location evidence="1">Cytoplasm</location>
    </subcellularLocation>
</comment>
<dbReference type="InterPro" id="IPR032305">
    <property type="entry name" value="GTP-bd_M"/>
</dbReference>
<dbReference type="PIRSF" id="PIRSF006809">
    <property type="entry name" value="GTP-binding_hflX_prd"/>
    <property type="match status" value="1"/>
</dbReference>
<sequence>METRKTKEKILLVIIFIKQRGDCWTVEELQQEMVELVSACGGEVVGSIVCRMDTPDVKCFIREGKLQEIIDFCDDEVDTVIFSHDLKGSQQRNLEDRIKTKTIDRTQLILDIFARHASSKEGKMQVELAQLKYLLPRLTGKGIELSRLGGGIGTLGPGETKLEVDRRRISDRITHLKRGLDGVVADRALKRKKRKDHGVPLISLVGYTNAGKSTLLNTLTQAEQQIHDGVFTTLDSLSRQCVLPNHQKIVLSDTVGFIHDLPHHLIESFKATLEEVRGADLLLRVLDVSQENFRHLHEAVASVLRELEAYDIPTIIVLNKIDQLEDLESLKILVNDFDHAVSVSAMTGENIPALLEEIMKSLSDLMVEIDVDVPIKRMDLVNLVHKEGNVFSIKYYEDTINIRASIPTHIAGKFNPFF</sequence>
<evidence type="ECO:0000256" key="6">
    <source>
        <dbReference type="ARBA" id="ARBA00023134"/>
    </source>
</evidence>
<dbReference type="PANTHER" id="PTHR10229">
    <property type="entry name" value="GTP-BINDING PROTEIN HFLX"/>
    <property type="match status" value="1"/>
</dbReference>
<evidence type="ECO:0000256" key="3">
    <source>
        <dbReference type="ARBA" id="ARBA00022723"/>
    </source>
</evidence>
<dbReference type="InterPro" id="IPR025121">
    <property type="entry name" value="GTPase_HflX_N"/>
</dbReference>
<evidence type="ECO:0000313" key="8">
    <source>
        <dbReference type="EMBL" id="VAX35591.1"/>
    </source>
</evidence>
<keyword evidence="6" id="KW-0342">GTP-binding</keyword>
<dbReference type="PRINTS" id="PR00326">
    <property type="entry name" value="GTP1OBG"/>
</dbReference>
<reference evidence="8" key="1">
    <citation type="submission" date="2018-06" db="EMBL/GenBank/DDBJ databases">
        <authorList>
            <person name="Zhirakovskaya E."/>
        </authorList>
    </citation>
    <scope>NUCLEOTIDE SEQUENCE</scope>
</reference>
<evidence type="ECO:0000256" key="4">
    <source>
        <dbReference type="ARBA" id="ARBA00022741"/>
    </source>
</evidence>
<proteinExistence type="inferred from homology"/>
<evidence type="ECO:0000256" key="5">
    <source>
        <dbReference type="ARBA" id="ARBA00022842"/>
    </source>
</evidence>
<dbReference type="Gene3D" id="3.40.50.11060">
    <property type="entry name" value="GTPase HflX, N-terminal domain"/>
    <property type="match status" value="1"/>
</dbReference>
<dbReference type="Pfam" id="PF19275">
    <property type="entry name" value="HflX_C"/>
    <property type="match status" value="1"/>
</dbReference>
<dbReference type="Gene3D" id="3.40.50.300">
    <property type="entry name" value="P-loop containing nucleotide triphosphate hydrolases"/>
    <property type="match status" value="1"/>
</dbReference>
<dbReference type="FunFam" id="3.40.50.11060:FF:000001">
    <property type="entry name" value="GTPase HflX"/>
    <property type="match status" value="1"/>
</dbReference>
<dbReference type="SUPFAM" id="SSF52540">
    <property type="entry name" value="P-loop containing nucleoside triphosphate hydrolases"/>
    <property type="match status" value="1"/>
</dbReference>
<dbReference type="GO" id="GO:0005737">
    <property type="term" value="C:cytoplasm"/>
    <property type="evidence" value="ECO:0007669"/>
    <property type="project" value="UniProtKB-SubCell"/>
</dbReference>
<dbReference type="EMBL" id="UOGJ01000067">
    <property type="protein sequence ID" value="VAX35591.1"/>
    <property type="molecule type" value="Genomic_DNA"/>
</dbReference>
<keyword evidence="3" id="KW-0479">Metal-binding</keyword>
<evidence type="ECO:0000256" key="2">
    <source>
        <dbReference type="ARBA" id="ARBA00022490"/>
    </source>
</evidence>
<dbReference type="GO" id="GO:0005525">
    <property type="term" value="F:GTP binding"/>
    <property type="evidence" value="ECO:0007669"/>
    <property type="project" value="UniProtKB-KW"/>
</dbReference>
<dbReference type="GO" id="GO:0046872">
    <property type="term" value="F:metal ion binding"/>
    <property type="evidence" value="ECO:0007669"/>
    <property type="project" value="UniProtKB-KW"/>
</dbReference>
<dbReference type="PANTHER" id="PTHR10229:SF0">
    <property type="entry name" value="GTP-BINDING PROTEIN 6-RELATED"/>
    <property type="match status" value="1"/>
</dbReference>
<dbReference type="NCBIfam" id="TIGR00231">
    <property type="entry name" value="small_GTP"/>
    <property type="match status" value="1"/>
</dbReference>
<feature type="domain" description="Hflx-type G" evidence="7">
    <location>
        <begin position="200"/>
        <end position="366"/>
    </location>
</feature>
<keyword evidence="2" id="KW-0963">Cytoplasm</keyword>
<dbReference type="Pfam" id="PF13167">
    <property type="entry name" value="GTP-bdg_N"/>
    <property type="match status" value="1"/>
</dbReference>
<dbReference type="Gene3D" id="6.10.250.2860">
    <property type="match status" value="1"/>
</dbReference>
<keyword evidence="5" id="KW-0460">Magnesium</keyword>
<accession>A0A3B1D9S2</accession>
<dbReference type="HAMAP" id="MF_00900">
    <property type="entry name" value="GTPase_HflX"/>
    <property type="match status" value="1"/>
</dbReference>
<dbReference type="InterPro" id="IPR006073">
    <property type="entry name" value="GTP-bd"/>
</dbReference>
<dbReference type="NCBIfam" id="TIGR03156">
    <property type="entry name" value="GTP_HflX"/>
    <property type="match status" value="1"/>
</dbReference>
<keyword evidence="4" id="KW-0547">Nucleotide-binding</keyword>